<dbReference type="Proteomes" id="UP001187531">
    <property type="component" value="Unassembled WGS sequence"/>
</dbReference>
<comment type="caution">
    <text evidence="2">The sequence shown here is derived from an EMBL/GenBank/DDBJ whole genome shotgun (WGS) entry which is preliminary data.</text>
</comment>
<feature type="non-terminal residue" evidence="2">
    <location>
        <position position="1"/>
    </location>
</feature>
<feature type="transmembrane region" description="Helical" evidence="1">
    <location>
        <begin position="32"/>
        <end position="52"/>
    </location>
</feature>
<feature type="transmembrane region" description="Helical" evidence="1">
    <location>
        <begin position="107"/>
        <end position="130"/>
    </location>
</feature>
<feature type="transmembrane region" description="Helical" evidence="1">
    <location>
        <begin position="72"/>
        <end position="95"/>
    </location>
</feature>
<proteinExistence type="predicted"/>
<dbReference type="EMBL" id="JAVRJZ010000102">
    <property type="protein sequence ID" value="KAK2703389.1"/>
    <property type="molecule type" value="Genomic_DNA"/>
</dbReference>
<keyword evidence="1" id="KW-0812">Transmembrane</keyword>
<gene>
    <name evidence="2" type="ORF">QYM36_018121</name>
</gene>
<sequence length="142" mass="16263">EKWREDMAGHILNILILLSSYFSRHPWWKNFFYIYTLLGIPLNVLLVGNLTGWFKAQALLSICYLPMTNIDLLIITIGSATWLSIGLAVCCIPYLRLTQPNKYRFNWLAIFCSIIFILATLILTVLALIANPWQTDNEVAGQ</sequence>
<keyword evidence="1" id="KW-1133">Transmembrane helix</keyword>
<keyword evidence="1" id="KW-0472">Membrane</keyword>
<evidence type="ECO:0000256" key="1">
    <source>
        <dbReference type="SAM" id="Phobius"/>
    </source>
</evidence>
<evidence type="ECO:0000313" key="2">
    <source>
        <dbReference type="EMBL" id="KAK2703389.1"/>
    </source>
</evidence>
<dbReference type="AlphaFoldDB" id="A0AA88HAD9"/>
<accession>A0AA88HAD9</accession>
<name>A0AA88HAD9_ARTSF</name>
<reference evidence="2" key="1">
    <citation type="submission" date="2023-07" db="EMBL/GenBank/DDBJ databases">
        <title>Chromosome-level genome assembly of Artemia franciscana.</title>
        <authorList>
            <person name="Jo E."/>
        </authorList>
    </citation>
    <scope>NUCLEOTIDE SEQUENCE</scope>
    <source>
        <tissue evidence="2">Whole body</tissue>
    </source>
</reference>
<keyword evidence="3" id="KW-1185">Reference proteome</keyword>
<evidence type="ECO:0000313" key="3">
    <source>
        <dbReference type="Proteomes" id="UP001187531"/>
    </source>
</evidence>
<organism evidence="2 3">
    <name type="scientific">Artemia franciscana</name>
    <name type="common">Brine shrimp</name>
    <name type="synonym">Artemia sanfranciscana</name>
    <dbReference type="NCBI Taxonomy" id="6661"/>
    <lineage>
        <taxon>Eukaryota</taxon>
        <taxon>Metazoa</taxon>
        <taxon>Ecdysozoa</taxon>
        <taxon>Arthropoda</taxon>
        <taxon>Crustacea</taxon>
        <taxon>Branchiopoda</taxon>
        <taxon>Anostraca</taxon>
        <taxon>Artemiidae</taxon>
        <taxon>Artemia</taxon>
    </lineage>
</organism>
<protein>
    <submittedName>
        <fullName evidence="2">Uncharacterized protein</fullName>
    </submittedName>
</protein>